<accession>A0A087UGX6</accession>
<feature type="non-terminal residue" evidence="4">
    <location>
        <position position="261"/>
    </location>
</feature>
<dbReference type="InterPro" id="IPR050468">
    <property type="entry name" value="Cuticle_Struct_Prot"/>
</dbReference>
<evidence type="ECO:0000313" key="4">
    <source>
        <dbReference type="EMBL" id="KFM76615.1"/>
    </source>
</evidence>
<feature type="region of interest" description="Disordered" evidence="2">
    <location>
        <begin position="120"/>
        <end position="261"/>
    </location>
</feature>
<feature type="compositionally biased region" description="Low complexity" evidence="2">
    <location>
        <begin position="230"/>
        <end position="248"/>
    </location>
</feature>
<proteinExistence type="predicted"/>
<dbReference type="EMBL" id="KK119740">
    <property type="protein sequence ID" value="KFM76615.1"/>
    <property type="molecule type" value="Genomic_DNA"/>
</dbReference>
<feature type="compositionally biased region" description="Low complexity" evidence="2">
    <location>
        <begin position="169"/>
        <end position="223"/>
    </location>
</feature>
<feature type="compositionally biased region" description="Low complexity" evidence="2">
    <location>
        <begin position="135"/>
        <end position="147"/>
    </location>
</feature>
<dbReference type="InterPro" id="IPR000618">
    <property type="entry name" value="Insect_cuticle"/>
</dbReference>
<dbReference type="GO" id="GO:0062129">
    <property type="term" value="C:chitin-based extracellular matrix"/>
    <property type="evidence" value="ECO:0007669"/>
    <property type="project" value="TreeGrafter"/>
</dbReference>
<dbReference type="OMA" id="FYHSTTC"/>
<name>A0A087UGX6_STEMI</name>
<keyword evidence="1" id="KW-0193">Cuticle</keyword>
<evidence type="ECO:0000256" key="1">
    <source>
        <dbReference type="PROSITE-ProRule" id="PRU00497"/>
    </source>
</evidence>
<feature type="compositionally biased region" description="Pro residues" evidence="2">
    <location>
        <begin position="148"/>
        <end position="168"/>
    </location>
</feature>
<protein>
    <submittedName>
        <fullName evidence="4">Adult-specific rigid cuticular protein 12.6</fullName>
    </submittedName>
</protein>
<feature type="signal peptide" evidence="3">
    <location>
        <begin position="1"/>
        <end position="16"/>
    </location>
</feature>
<dbReference type="AlphaFoldDB" id="A0A087UGX6"/>
<dbReference type="PROSITE" id="PS51155">
    <property type="entry name" value="CHIT_BIND_RR_2"/>
    <property type="match status" value="1"/>
</dbReference>
<feature type="chain" id="PRO_5001830498" evidence="3">
    <location>
        <begin position="17"/>
        <end position="261"/>
    </location>
</feature>
<dbReference type="PANTHER" id="PTHR10380:SF240">
    <property type="match status" value="1"/>
</dbReference>
<evidence type="ECO:0000256" key="3">
    <source>
        <dbReference type="SAM" id="SignalP"/>
    </source>
</evidence>
<keyword evidence="3" id="KW-0732">Signal</keyword>
<evidence type="ECO:0000256" key="2">
    <source>
        <dbReference type="SAM" id="MobiDB-lite"/>
    </source>
</evidence>
<feature type="region of interest" description="Disordered" evidence="2">
    <location>
        <begin position="18"/>
        <end position="48"/>
    </location>
</feature>
<dbReference type="GO" id="GO:0008010">
    <property type="term" value="F:structural constituent of chitin-based larval cuticle"/>
    <property type="evidence" value="ECO:0007669"/>
    <property type="project" value="TreeGrafter"/>
</dbReference>
<gene>
    <name evidence="4" type="ORF">X975_12756</name>
</gene>
<dbReference type="Proteomes" id="UP000054359">
    <property type="component" value="Unassembled WGS sequence"/>
</dbReference>
<reference evidence="4 5" key="1">
    <citation type="submission" date="2013-11" db="EMBL/GenBank/DDBJ databases">
        <title>Genome sequencing of Stegodyphus mimosarum.</title>
        <authorList>
            <person name="Bechsgaard J."/>
        </authorList>
    </citation>
    <scope>NUCLEOTIDE SEQUENCE [LARGE SCALE GENOMIC DNA]</scope>
</reference>
<keyword evidence="5" id="KW-1185">Reference proteome</keyword>
<organism evidence="4 5">
    <name type="scientific">Stegodyphus mimosarum</name>
    <name type="common">African social velvet spider</name>
    <dbReference type="NCBI Taxonomy" id="407821"/>
    <lineage>
        <taxon>Eukaryota</taxon>
        <taxon>Metazoa</taxon>
        <taxon>Ecdysozoa</taxon>
        <taxon>Arthropoda</taxon>
        <taxon>Chelicerata</taxon>
        <taxon>Arachnida</taxon>
        <taxon>Araneae</taxon>
        <taxon>Araneomorphae</taxon>
        <taxon>Entelegynae</taxon>
        <taxon>Eresoidea</taxon>
        <taxon>Eresidae</taxon>
        <taxon>Stegodyphus</taxon>
    </lineage>
</organism>
<dbReference type="OrthoDB" id="7255276at2759"/>
<dbReference type="Pfam" id="PF00379">
    <property type="entry name" value="Chitin_bind_4"/>
    <property type="match status" value="1"/>
</dbReference>
<dbReference type="PRINTS" id="PR00947">
    <property type="entry name" value="CUTICLE"/>
</dbReference>
<dbReference type="PANTHER" id="PTHR10380">
    <property type="entry name" value="CUTICLE PROTEIN"/>
    <property type="match status" value="1"/>
</dbReference>
<evidence type="ECO:0000313" key="5">
    <source>
        <dbReference type="Proteomes" id="UP000054359"/>
    </source>
</evidence>
<feature type="compositionally biased region" description="Pro residues" evidence="2">
    <location>
        <begin position="21"/>
        <end position="41"/>
    </location>
</feature>
<sequence length="261" mass="28212">MIHTVLLFSLLSLAYSQYPPERGPPPQRGSPPQAQGPPPEVFHPRPSQNVVYKPASVHYVNIGEELAGDYKFGYDTGKGTLGQSFREETRLPDGTVQGAYGYVDETGRQRIVKYTAGKDGFKAQGDIGPEGGPGAAAQAAPAPSTYRAPPPQAPRPAPQPAYAPPPQPAYRAPPAQPAYRAPPAQPAYRAPPAQPAYRAPPAQPAYLAPPAQPEYAPEPQEYAPRPRPQSRPQSYAPPQQQYSPQPARRSYESSPDYEDPN</sequence>